<comment type="cofactor">
    <cofactor evidence="2">
        <name>Zn(2+)</name>
        <dbReference type="ChEBI" id="CHEBI:29105"/>
    </cofactor>
</comment>
<evidence type="ECO:0000256" key="9">
    <source>
        <dbReference type="ARBA" id="ARBA00022833"/>
    </source>
</evidence>
<dbReference type="InterPro" id="IPR006293">
    <property type="entry name" value="DNA_helicase_ATP-dep_RecQ_bac"/>
</dbReference>
<evidence type="ECO:0000259" key="18">
    <source>
        <dbReference type="PROSITE" id="PS51192"/>
    </source>
</evidence>
<dbReference type="InterPro" id="IPR004589">
    <property type="entry name" value="DNA_helicase_ATP-dep_RecQ"/>
</dbReference>
<keyword evidence="4" id="KW-0479">Metal-binding</keyword>
<evidence type="ECO:0000256" key="10">
    <source>
        <dbReference type="ARBA" id="ARBA00022840"/>
    </source>
</evidence>
<feature type="domain" description="Helicase ATP-binding" evidence="18">
    <location>
        <begin position="24"/>
        <end position="194"/>
    </location>
</feature>
<proteinExistence type="inferred from homology"/>
<evidence type="ECO:0000256" key="4">
    <source>
        <dbReference type="ARBA" id="ARBA00022723"/>
    </source>
</evidence>
<dbReference type="PROSITE" id="PS50967">
    <property type="entry name" value="HRDC"/>
    <property type="match status" value="1"/>
</dbReference>
<evidence type="ECO:0000256" key="14">
    <source>
        <dbReference type="ARBA" id="ARBA00023235"/>
    </source>
</evidence>
<dbReference type="Pfam" id="PF00271">
    <property type="entry name" value="Helicase_C"/>
    <property type="match status" value="1"/>
</dbReference>
<evidence type="ECO:0000256" key="1">
    <source>
        <dbReference type="ARBA" id="ARBA00001946"/>
    </source>
</evidence>
<dbReference type="SMART" id="SM00490">
    <property type="entry name" value="HELICc"/>
    <property type="match status" value="1"/>
</dbReference>
<keyword evidence="8 20" id="KW-0347">Helicase</keyword>
<comment type="catalytic activity">
    <reaction evidence="15">
        <text>Couples ATP hydrolysis with the unwinding of duplex DNA by translocating in the 3'-5' direction.</text>
        <dbReference type="EC" id="5.6.2.4"/>
    </reaction>
</comment>
<keyword evidence="14" id="KW-0413">Isomerase</keyword>
<dbReference type="InterPro" id="IPR044876">
    <property type="entry name" value="HRDC_dom_sf"/>
</dbReference>
<evidence type="ECO:0000256" key="11">
    <source>
        <dbReference type="ARBA" id="ARBA00023125"/>
    </source>
</evidence>
<dbReference type="SUPFAM" id="SSF46785">
    <property type="entry name" value="Winged helix' DNA-binding domain"/>
    <property type="match status" value="1"/>
</dbReference>
<dbReference type="Pfam" id="PF16124">
    <property type="entry name" value="RecQ_Zn_bind"/>
    <property type="match status" value="1"/>
</dbReference>
<dbReference type="InterPro" id="IPR001650">
    <property type="entry name" value="Helicase_C-like"/>
</dbReference>
<keyword evidence="21" id="KW-1185">Reference proteome</keyword>
<dbReference type="NCBIfam" id="TIGR01389">
    <property type="entry name" value="recQ"/>
    <property type="match status" value="1"/>
</dbReference>
<keyword evidence="5" id="KW-0547">Nucleotide-binding</keyword>
<reference evidence="20 21" key="1">
    <citation type="submission" date="2020-09" db="EMBL/GenBank/DDBJ databases">
        <title>Echinicola sp. CAU 1574 isolated from sand of Sido Beach.</title>
        <authorList>
            <person name="Kim W."/>
        </authorList>
    </citation>
    <scope>NUCLEOTIDE SEQUENCE [LARGE SCALE GENOMIC DNA]</scope>
    <source>
        <strain evidence="20 21">CAU 1574</strain>
    </source>
</reference>
<keyword evidence="7 20" id="KW-0378">Hydrolase</keyword>
<feature type="domain" description="HRDC" evidence="17">
    <location>
        <begin position="515"/>
        <end position="595"/>
    </location>
</feature>
<evidence type="ECO:0000256" key="5">
    <source>
        <dbReference type="ARBA" id="ARBA00022741"/>
    </source>
</evidence>
<keyword evidence="13" id="KW-0234">DNA repair</keyword>
<keyword evidence="9" id="KW-0862">Zinc</keyword>
<comment type="caution">
    <text evidence="20">The sequence shown here is derived from an EMBL/GenBank/DDBJ whole genome shotgun (WGS) entry which is preliminary data.</text>
</comment>
<dbReference type="SMART" id="SM00487">
    <property type="entry name" value="DEXDc"/>
    <property type="match status" value="1"/>
</dbReference>
<dbReference type="Pfam" id="PF09382">
    <property type="entry name" value="RQC"/>
    <property type="match status" value="1"/>
</dbReference>
<keyword evidence="12" id="KW-0233">DNA recombination</keyword>
<organism evidence="20 21">
    <name type="scientific">Echinicola arenosa</name>
    <dbReference type="NCBI Taxonomy" id="2774144"/>
    <lineage>
        <taxon>Bacteria</taxon>
        <taxon>Pseudomonadati</taxon>
        <taxon>Bacteroidota</taxon>
        <taxon>Cytophagia</taxon>
        <taxon>Cytophagales</taxon>
        <taxon>Cyclobacteriaceae</taxon>
        <taxon>Echinicola</taxon>
    </lineage>
</organism>
<keyword evidence="10" id="KW-0067">ATP-binding</keyword>
<dbReference type="InterPro" id="IPR011545">
    <property type="entry name" value="DEAD/DEAH_box_helicase_dom"/>
</dbReference>
<dbReference type="InterPro" id="IPR014001">
    <property type="entry name" value="Helicase_ATP-bd"/>
</dbReference>
<evidence type="ECO:0000313" key="21">
    <source>
        <dbReference type="Proteomes" id="UP000647133"/>
    </source>
</evidence>
<name>A0ABR9AI50_9BACT</name>
<dbReference type="PROSITE" id="PS51192">
    <property type="entry name" value="HELICASE_ATP_BIND_1"/>
    <property type="match status" value="1"/>
</dbReference>
<dbReference type="InterPro" id="IPR018982">
    <property type="entry name" value="RQC_domain"/>
</dbReference>
<dbReference type="CDD" id="cd18794">
    <property type="entry name" value="SF2_C_RecQ"/>
    <property type="match status" value="1"/>
</dbReference>
<dbReference type="Gene3D" id="3.40.50.300">
    <property type="entry name" value="P-loop containing nucleotide triphosphate hydrolases"/>
    <property type="match status" value="2"/>
</dbReference>
<dbReference type="Pfam" id="PF14493">
    <property type="entry name" value="HTH_40"/>
    <property type="match status" value="1"/>
</dbReference>
<dbReference type="SMART" id="SM00956">
    <property type="entry name" value="RQC"/>
    <property type="match status" value="1"/>
</dbReference>
<keyword evidence="6" id="KW-0227">DNA damage</keyword>
<dbReference type="InterPro" id="IPR029491">
    <property type="entry name" value="Helicase_HTH"/>
</dbReference>
<dbReference type="Pfam" id="PF00270">
    <property type="entry name" value="DEAD"/>
    <property type="match status" value="1"/>
</dbReference>
<evidence type="ECO:0000256" key="8">
    <source>
        <dbReference type="ARBA" id="ARBA00022806"/>
    </source>
</evidence>
<evidence type="ECO:0000256" key="6">
    <source>
        <dbReference type="ARBA" id="ARBA00022763"/>
    </source>
</evidence>
<dbReference type="InterPro" id="IPR036390">
    <property type="entry name" value="WH_DNA-bd_sf"/>
</dbReference>
<evidence type="ECO:0000256" key="13">
    <source>
        <dbReference type="ARBA" id="ARBA00023204"/>
    </source>
</evidence>
<protein>
    <recommendedName>
        <fullName evidence="16">DNA helicase RecQ</fullName>
        <ecNumber evidence="16">5.6.2.4</ecNumber>
    </recommendedName>
</protein>
<dbReference type="SUPFAM" id="SSF47819">
    <property type="entry name" value="HRDC-like"/>
    <property type="match status" value="1"/>
</dbReference>
<gene>
    <name evidence="20" type="primary">recQ</name>
    <name evidence="20" type="ORF">IFO69_06910</name>
</gene>
<dbReference type="PANTHER" id="PTHR13710:SF105">
    <property type="entry name" value="ATP-DEPENDENT DNA HELICASE Q1"/>
    <property type="match status" value="1"/>
</dbReference>
<dbReference type="GO" id="GO:0016787">
    <property type="term" value="F:hydrolase activity"/>
    <property type="evidence" value="ECO:0007669"/>
    <property type="project" value="UniProtKB-KW"/>
</dbReference>
<dbReference type="NCBIfam" id="TIGR00614">
    <property type="entry name" value="recQ_fam"/>
    <property type="match status" value="1"/>
</dbReference>
<evidence type="ECO:0000256" key="15">
    <source>
        <dbReference type="ARBA" id="ARBA00034617"/>
    </source>
</evidence>
<accession>A0ABR9AI50</accession>
<dbReference type="CDD" id="cd17920">
    <property type="entry name" value="DEXHc_RecQ"/>
    <property type="match status" value="1"/>
</dbReference>
<evidence type="ECO:0000256" key="7">
    <source>
        <dbReference type="ARBA" id="ARBA00022801"/>
    </source>
</evidence>
<sequence length="708" mass="80342">MTPKEVLKNFYGYDNFRGQQEAIIKSILSDKDTIVLMPTGGGKSVCYQVPAMVYEGLTLVISPLIALMKDQVDALNANGIPSAYLNSTQSTSEQRFIHQEIQSGKIKLLYVAPERLFGGAFPLTELLQDIKLALVAIDEAHCVSQWGHDFRPDYLQIGMLRKEFPAVPFIALTATADKQTRKDIADKLGLIHPKWFISSFDRPNITYRVTPKRNSFEKLLEFLEYHQKSSGIIYCLSRKNVEDTAEKLQAAGLSVLPYHAGLNRETRAANQEKFIKDEVKIMVATIAFGMGIDKSNVRFVVHMNMPQNIEGYYQETGRAGRDGLPSEALLFYSYGDFMTLKRMIDTPDNPEYASIMATKLTKMKDFCQSSKCRRRYLMSYFGEQTDEACGNCDICFSEGNQEDMTIPSQMLLSTLARLKESFGMGYTILVLRGSQSVKVQEEHKQLSVYGIGKDKTEDFWKLLGQQLIQEGYIAEAGQQFPTLKLTTLAWTKLKKKQKILLSMQDNSMLRKTKKVAYEEALFEELKSIRFEIAQKENVPPYVVFSDASLVEMATYLPVNNDSFLTISGVGQTKSENYGSQFTTVISKYVQKHQLSPRKKLTSSKKTVNTSTNGISSTEKMTLKLHQDGMDIYQIAKTREMALTTIEGHLTKLVKLGKIDAEQFVSKDDLLNIRLFSRRQENNYLKPIKEHFGERYSYFQIKVALATDK</sequence>
<dbReference type="PROSITE" id="PS51194">
    <property type="entry name" value="HELICASE_CTER"/>
    <property type="match status" value="1"/>
</dbReference>
<dbReference type="Proteomes" id="UP000647133">
    <property type="component" value="Unassembled WGS sequence"/>
</dbReference>
<dbReference type="GO" id="GO:0003678">
    <property type="term" value="F:DNA helicase activity"/>
    <property type="evidence" value="ECO:0007669"/>
    <property type="project" value="UniProtKB-EC"/>
</dbReference>
<dbReference type="InterPro" id="IPR010997">
    <property type="entry name" value="HRDC-like_sf"/>
</dbReference>
<dbReference type="InterPro" id="IPR002121">
    <property type="entry name" value="HRDC_dom"/>
</dbReference>
<dbReference type="EMBL" id="JACYTQ010000002">
    <property type="protein sequence ID" value="MBD8488473.1"/>
    <property type="molecule type" value="Genomic_DNA"/>
</dbReference>
<dbReference type="EC" id="5.6.2.4" evidence="16"/>
<evidence type="ECO:0000259" key="19">
    <source>
        <dbReference type="PROSITE" id="PS51194"/>
    </source>
</evidence>
<dbReference type="InterPro" id="IPR027417">
    <property type="entry name" value="P-loop_NTPase"/>
</dbReference>
<comment type="similarity">
    <text evidence="3">Belongs to the helicase family. RecQ subfamily.</text>
</comment>
<evidence type="ECO:0000256" key="2">
    <source>
        <dbReference type="ARBA" id="ARBA00001947"/>
    </source>
</evidence>
<evidence type="ECO:0000259" key="17">
    <source>
        <dbReference type="PROSITE" id="PS50967"/>
    </source>
</evidence>
<keyword evidence="11" id="KW-0238">DNA-binding</keyword>
<feature type="domain" description="Helicase C-terminal" evidence="19">
    <location>
        <begin position="215"/>
        <end position="364"/>
    </location>
</feature>
<dbReference type="Gene3D" id="1.10.150.80">
    <property type="entry name" value="HRDC domain"/>
    <property type="match status" value="1"/>
</dbReference>
<dbReference type="SMART" id="SM00341">
    <property type="entry name" value="HRDC"/>
    <property type="match status" value="1"/>
</dbReference>
<evidence type="ECO:0000256" key="3">
    <source>
        <dbReference type="ARBA" id="ARBA00005446"/>
    </source>
</evidence>
<dbReference type="Gene3D" id="1.10.10.10">
    <property type="entry name" value="Winged helix-like DNA-binding domain superfamily/Winged helix DNA-binding domain"/>
    <property type="match status" value="1"/>
</dbReference>
<evidence type="ECO:0000256" key="16">
    <source>
        <dbReference type="NCBIfam" id="TIGR01389"/>
    </source>
</evidence>
<dbReference type="InterPro" id="IPR036388">
    <property type="entry name" value="WH-like_DNA-bd_sf"/>
</dbReference>
<comment type="cofactor">
    <cofactor evidence="1">
        <name>Mg(2+)</name>
        <dbReference type="ChEBI" id="CHEBI:18420"/>
    </cofactor>
</comment>
<dbReference type="InterPro" id="IPR032284">
    <property type="entry name" value="RecQ_Zn-bd"/>
</dbReference>
<evidence type="ECO:0000256" key="12">
    <source>
        <dbReference type="ARBA" id="ARBA00023172"/>
    </source>
</evidence>
<dbReference type="Pfam" id="PF00570">
    <property type="entry name" value="HRDC"/>
    <property type="match status" value="1"/>
</dbReference>
<dbReference type="PANTHER" id="PTHR13710">
    <property type="entry name" value="DNA HELICASE RECQ FAMILY MEMBER"/>
    <property type="match status" value="1"/>
</dbReference>
<evidence type="ECO:0000313" key="20">
    <source>
        <dbReference type="EMBL" id="MBD8488473.1"/>
    </source>
</evidence>
<dbReference type="RefSeq" id="WP_192009339.1">
    <property type="nucleotide sequence ID" value="NZ_JACYTQ010000002.1"/>
</dbReference>
<dbReference type="SUPFAM" id="SSF52540">
    <property type="entry name" value="P-loop containing nucleoside triphosphate hydrolases"/>
    <property type="match status" value="2"/>
</dbReference>